<name>A0ABP0FKH0_CLALP</name>
<gene>
    <name evidence="1" type="ORF">CVLEPA_LOCUS10447</name>
</gene>
<evidence type="ECO:0000313" key="2">
    <source>
        <dbReference type="Proteomes" id="UP001642483"/>
    </source>
</evidence>
<sequence>MFYLLSKRKASNTAIDWPKRAKLCEGLCAVLDLSYNRKEKRKLRDNNSHNFLPKHLKTEANEDPGKNIHCESEMMSSNLKFFSIFPDVQSKDKKTQNKAVNDELSNTAYFDNSYWKDDIPKFDEAYLENQNKLVGSSNLKLDSSYNSFQYWKQPATIEEMELDTS</sequence>
<protein>
    <submittedName>
        <fullName evidence="1">Uncharacterized protein</fullName>
    </submittedName>
</protein>
<reference evidence="1 2" key="1">
    <citation type="submission" date="2024-02" db="EMBL/GenBank/DDBJ databases">
        <authorList>
            <person name="Daric V."/>
            <person name="Darras S."/>
        </authorList>
    </citation>
    <scope>NUCLEOTIDE SEQUENCE [LARGE SCALE GENOMIC DNA]</scope>
</reference>
<keyword evidence="2" id="KW-1185">Reference proteome</keyword>
<dbReference type="EMBL" id="CAWYQH010000068">
    <property type="protein sequence ID" value="CAK8680165.1"/>
    <property type="molecule type" value="Genomic_DNA"/>
</dbReference>
<dbReference type="Proteomes" id="UP001642483">
    <property type="component" value="Unassembled WGS sequence"/>
</dbReference>
<evidence type="ECO:0000313" key="1">
    <source>
        <dbReference type="EMBL" id="CAK8680165.1"/>
    </source>
</evidence>
<proteinExistence type="predicted"/>
<comment type="caution">
    <text evidence="1">The sequence shown here is derived from an EMBL/GenBank/DDBJ whole genome shotgun (WGS) entry which is preliminary data.</text>
</comment>
<accession>A0ABP0FKH0</accession>
<organism evidence="1 2">
    <name type="scientific">Clavelina lepadiformis</name>
    <name type="common">Light-bulb sea squirt</name>
    <name type="synonym">Ascidia lepadiformis</name>
    <dbReference type="NCBI Taxonomy" id="159417"/>
    <lineage>
        <taxon>Eukaryota</taxon>
        <taxon>Metazoa</taxon>
        <taxon>Chordata</taxon>
        <taxon>Tunicata</taxon>
        <taxon>Ascidiacea</taxon>
        <taxon>Aplousobranchia</taxon>
        <taxon>Clavelinidae</taxon>
        <taxon>Clavelina</taxon>
    </lineage>
</organism>